<organism evidence="1">
    <name type="scientific">Tetraselmis sp. GSL018</name>
    <dbReference type="NCBI Taxonomy" id="582737"/>
    <lineage>
        <taxon>Eukaryota</taxon>
        <taxon>Viridiplantae</taxon>
        <taxon>Chlorophyta</taxon>
        <taxon>core chlorophytes</taxon>
        <taxon>Chlorodendrophyceae</taxon>
        <taxon>Chlorodendrales</taxon>
        <taxon>Chlorodendraceae</taxon>
        <taxon>Tetraselmis</taxon>
    </lineage>
</organism>
<accession>A0A061R410</accession>
<evidence type="ECO:0000313" key="1">
    <source>
        <dbReference type="EMBL" id="JAC65271.1"/>
    </source>
</evidence>
<reference evidence="1" key="1">
    <citation type="submission" date="2014-05" db="EMBL/GenBank/DDBJ databases">
        <title>The transcriptome of the halophilic microalga Tetraselmis sp. GSL018 isolated from the Great Salt Lake, Utah.</title>
        <authorList>
            <person name="Jinkerson R.E."/>
            <person name="D'Adamo S."/>
            <person name="Posewitz M.C."/>
        </authorList>
    </citation>
    <scope>NUCLEOTIDE SEQUENCE</scope>
    <source>
        <strain evidence="1">GSL018</strain>
    </source>
</reference>
<dbReference type="AlphaFoldDB" id="A0A061R410"/>
<dbReference type="EMBL" id="GBEZ01021479">
    <property type="protein sequence ID" value="JAC65271.1"/>
    <property type="molecule type" value="Transcribed_RNA"/>
</dbReference>
<proteinExistence type="predicted"/>
<gene>
    <name evidence="1" type="ORF">TSPGSL018_16406</name>
</gene>
<sequence>LETSISSLPAYEHRAFQTVSAGSLSTAAQPQAARVRLQVQLRRTYAFQTSRPAMARI</sequence>
<feature type="non-terminal residue" evidence="1">
    <location>
        <position position="1"/>
    </location>
</feature>
<name>A0A061R410_9CHLO</name>
<protein>
    <submittedName>
        <fullName evidence="1">Uncharacterized protein</fullName>
    </submittedName>
</protein>